<evidence type="ECO:0000256" key="6">
    <source>
        <dbReference type="SAM" id="Phobius"/>
    </source>
</evidence>
<keyword evidence="2 6" id="KW-0812">Transmembrane</keyword>
<evidence type="ECO:0000259" key="7">
    <source>
        <dbReference type="Pfam" id="PF20684"/>
    </source>
</evidence>
<feature type="transmembrane region" description="Helical" evidence="6">
    <location>
        <begin position="36"/>
        <end position="55"/>
    </location>
</feature>
<dbReference type="Proteomes" id="UP000191518">
    <property type="component" value="Unassembled WGS sequence"/>
</dbReference>
<dbReference type="Pfam" id="PF20684">
    <property type="entry name" value="Fung_rhodopsin"/>
    <property type="match status" value="1"/>
</dbReference>
<gene>
    <name evidence="8" type="ORF">PENVUL_c007G10260</name>
</gene>
<protein>
    <recommendedName>
        <fullName evidence="7">Rhodopsin domain-containing protein</fullName>
    </recommendedName>
</protein>
<dbReference type="PANTHER" id="PTHR33048:SF47">
    <property type="entry name" value="INTEGRAL MEMBRANE PROTEIN-RELATED"/>
    <property type="match status" value="1"/>
</dbReference>
<organism evidence="8 9">
    <name type="scientific">Penicillium vulpinum</name>
    <dbReference type="NCBI Taxonomy" id="29845"/>
    <lineage>
        <taxon>Eukaryota</taxon>
        <taxon>Fungi</taxon>
        <taxon>Dikarya</taxon>
        <taxon>Ascomycota</taxon>
        <taxon>Pezizomycotina</taxon>
        <taxon>Eurotiomycetes</taxon>
        <taxon>Eurotiomycetidae</taxon>
        <taxon>Eurotiales</taxon>
        <taxon>Aspergillaceae</taxon>
        <taxon>Penicillium</taxon>
    </lineage>
</organism>
<dbReference type="STRING" id="29845.A0A1V6S686"/>
<comment type="subcellular location">
    <subcellularLocation>
        <location evidence="1">Membrane</location>
        <topology evidence="1">Multi-pass membrane protein</topology>
    </subcellularLocation>
</comment>
<reference evidence="9" key="1">
    <citation type="journal article" date="2017" name="Nat. Microbiol.">
        <title>Global analysis of biosynthetic gene clusters reveals vast potential of secondary metabolite production in Penicillium species.</title>
        <authorList>
            <person name="Nielsen J.C."/>
            <person name="Grijseels S."/>
            <person name="Prigent S."/>
            <person name="Ji B."/>
            <person name="Dainat J."/>
            <person name="Nielsen K.F."/>
            <person name="Frisvad J.C."/>
            <person name="Workman M."/>
            <person name="Nielsen J."/>
        </authorList>
    </citation>
    <scope>NUCLEOTIDE SEQUENCE [LARGE SCALE GENOMIC DNA]</scope>
    <source>
        <strain evidence="9">IBT 29486</strain>
    </source>
</reference>
<sequence length="394" mass="43915">MYVVVITSVFTALAIVCVALRLYTRFYLLKAPGLDDLIITAALFCAVTSYAFIVLERKHGLGIPTTEISTHEYQLQLYWLWLSVPFYNLSMILAKISALTLFARLFHPRSFLIVTYFLIAFLTLTGLWTTLSGFIYCIPIHDFWNPSAKVRKANCLPDGPVWFTNAGIQTVTDMVIVVLPLPLLWKLHLPRRQKWGILIVFSLGICIVGTSAGRLFQLSIMVGGGDFTQANAQAALWSSLEANISIICICLPPLHPLLSKVFSFFFLPQPVHSSSSKRPSNKSKMAETAHGDGDIWCNQLFNPATASYSASISKADTNELEEDTEEGIRVVRELRLQSDSVPQSANGPPLDLEMGTRSMRGSVAHENPRLTLSAERDFGDFEFPDYKENMNAPI</sequence>
<comment type="similarity">
    <text evidence="5">Belongs to the SAT4 family.</text>
</comment>
<feature type="domain" description="Rhodopsin" evidence="7">
    <location>
        <begin position="20"/>
        <end position="260"/>
    </location>
</feature>
<name>A0A1V6S686_9EURO</name>
<evidence type="ECO:0000256" key="1">
    <source>
        <dbReference type="ARBA" id="ARBA00004141"/>
    </source>
</evidence>
<evidence type="ECO:0000256" key="3">
    <source>
        <dbReference type="ARBA" id="ARBA00022989"/>
    </source>
</evidence>
<evidence type="ECO:0000256" key="4">
    <source>
        <dbReference type="ARBA" id="ARBA00023136"/>
    </source>
</evidence>
<keyword evidence="9" id="KW-1185">Reference proteome</keyword>
<dbReference type="AlphaFoldDB" id="A0A1V6S686"/>
<keyword evidence="3 6" id="KW-1133">Transmembrane helix</keyword>
<proteinExistence type="inferred from homology"/>
<evidence type="ECO:0000256" key="2">
    <source>
        <dbReference type="ARBA" id="ARBA00022692"/>
    </source>
</evidence>
<dbReference type="OrthoDB" id="10017208at2759"/>
<comment type="caution">
    <text evidence="8">The sequence shown here is derived from an EMBL/GenBank/DDBJ whole genome shotgun (WGS) entry which is preliminary data.</text>
</comment>
<accession>A0A1V6S686</accession>
<feature type="transmembrane region" description="Helical" evidence="6">
    <location>
        <begin position="78"/>
        <end position="102"/>
    </location>
</feature>
<evidence type="ECO:0000313" key="9">
    <source>
        <dbReference type="Proteomes" id="UP000191518"/>
    </source>
</evidence>
<dbReference type="EMBL" id="MDYP01000007">
    <property type="protein sequence ID" value="OQE09239.1"/>
    <property type="molecule type" value="Genomic_DNA"/>
</dbReference>
<evidence type="ECO:0000313" key="8">
    <source>
        <dbReference type="EMBL" id="OQE09239.1"/>
    </source>
</evidence>
<feature type="transmembrane region" description="Helical" evidence="6">
    <location>
        <begin position="114"/>
        <end position="141"/>
    </location>
</feature>
<dbReference type="PANTHER" id="PTHR33048">
    <property type="entry name" value="PTH11-LIKE INTEGRAL MEMBRANE PROTEIN (AFU_ORTHOLOGUE AFUA_5G11245)"/>
    <property type="match status" value="1"/>
</dbReference>
<dbReference type="InterPro" id="IPR052337">
    <property type="entry name" value="SAT4-like"/>
</dbReference>
<dbReference type="InterPro" id="IPR049326">
    <property type="entry name" value="Rhodopsin_dom_fungi"/>
</dbReference>
<evidence type="ECO:0000256" key="5">
    <source>
        <dbReference type="ARBA" id="ARBA00038359"/>
    </source>
</evidence>
<feature type="transmembrane region" description="Helical" evidence="6">
    <location>
        <begin position="6"/>
        <end position="24"/>
    </location>
</feature>
<keyword evidence="4 6" id="KW-0472">Membrane</keyword>
<dbReference type="GO" id="GO:0016020">
    <property type="term" value="C:membrane"/>
    <property type="evidence" value="ECO:0007669"/>
    <property type="project" value="UniProtKB-SubCell"/>
</dbReference>
<feature type="transmembrane region" description="Helical" evidence="6">
    <location>
        <begin position="197"/>
        <end position="222"/>
    </location>
</feature>